<dbReference type="Gramene" id="PAN35733">
    <property type="protein sequence ID" value="PAN35733"/>
    <property type="gene ID" value="PAHAL_6G230100"/>
</dbReference>
<proteinExistence type="predicted"/>
<protein>
    <submittedName>
        <fullName evidence="2">Uncharacterized protein</fullName>
    </submittedName>
</protein>
<dbReference type="EMBL" id="CM008051">
    <property type="protein sequence ID" value="PAN35733.1"/>
    <property type="molecule type" value="Genomic_DNA"/>
</dbReference>
<reference evidence="2" key="1">
    <citation type="submission" date="2018-04" db="EMBL/GenBank/DDBJ databases">
        <title>WGS assembly of Panicum hallii.</title>
        <authorList>
            <person name="Lovell J."/>
            <person name="Jenkins J."/>
            <person name="Lowry D."/>
            <person name="Mamidi S."/>
            <person name="Sreedasyam A."/>
            <person name="Weng X."/>
            <person name="Barry K."/>
            <person name="Bonette J."/>
            <person name="Campitelli B."/>
            <person name="Daum C."/>
            <person name="Gordon S."/>
            <person name="Gould B."/>
            <person name="Lipzen A."/>
            <person name="Macqueen A."/>
            <person name="Palacio-Mejia J."/>
            <person name="Plott C."/>
            <person name="Shakirov E."/>
            <person name="Shu S."/>
            <person name="Yoshinaga Y."/>
            <person name="Zane M."/>
            <person name="Rokhsar D."/>
            <person name="Grimwood J."/>
            <person name="Schmutz J."/>
            <person name="Juenger T."/>
        </authorList>
    </citation>
    <scope>NUCLEOTIDE SEQUENCE [LARGE SCALE GENOMIC DNA]</scope>
    <source>
        <strain evidence="2">FIL2</strain>
    </source>
</reference>
<evidence type="ECO:0000313" key="2">
    <source>
        <dbReference type="EMBL" id="PAN35733.1"/>
    </source>
</evidence>
<feature type="compositionally biased region" description="Basic and acidic residues" evidence="1">
    <location>
        <begin position="11"/>
        <end position="26"/>
    </location>
</feature>
<sequence length="125" mass="13878">MDLNYLVQEPQRGEGKDEERARPTCEKRVGSVDIGGEKVTVGGDVPLCQAATSRRCLVASRTAPRRLLACVSRLAEAIRRCRGGDEIWADLRVEIPFQPSLLSRSGQTEQRFFIGSSFETGRTRP</sequence>
<organism evidence="2">
    <name type="scientific">Panicum hallii</name>
    <dbReference type="NCBI Taxonomy" id="206008"/>
    <lineage>
        <taxon>Eukaryota</taxon>
        <taxon>Viridiplantae</taxon>
        <taxon>Streptophyta</taxon>
        <taxon>Embryophyta</taxon>
        <taxon>Tracheophyta</taxon>
        <taxon>Spermatophyta</taxon>
        <taxon>Magnoliopsida</taxon>
        <taxon>Liliopsida</taxon>
        <taxon>Poales</taxon>
        <taxon>Poaceae</taxon>
        <taxon>PACMAD clade</taxon>
        <taxon>Panicoideae</taxon>
        <taxon>Panicodae</taxon>
        <taxon>Paniceae</taxon>
        <taxon>Panicinae</taxon>
        <taxon>Panicum</taxon>
        <taxon>Panicum sect. Panicum</taxon>
    </lineage>
</organism>
<accession>A0A2S3I331</accession>
<evidence type="ECO:0000256" key="1">
    <source>
        <dbReference type="SAM" id="MobiDB-lite"/>
    </source>
</evidence>
<feature type="region of interest" description="Disordered" evidence="1">
    <location>
        <begin position="1"/>
        <end position="26"/>
    </location>
</feature>
<dbReference type="AlphaFoldDB" id="A0A2S3I331"/>
<gene>
    <name evidence="2" type="ORF">PAHAL_6G230100</name>
</gene>
<name>A0A2S3I331_9POAL</name>
<dbReference type="Proteomes" id="UP000243499">
    <property type="component" value="Chromosome 6"/>
</dbReference>